<dbReference type="KEGG" id="abp:AGABI1DRAFT98685"/>
<dbReference type="RefSeq" id="XP_007327929.1">
    <property type="nucleotide sequence ID" value="XM_007327867.1"/>
</dbReference>
<evidence type="ECO:0000313" key="2">
    <source>
        <dbReference type="Proteomes" id="UP000008493"/>
    </source>
</evidence>
<organism evidence="1 2">
    <name type="scientific">Agaricus bisporus var. burnettii (strain JB137-S8 / ATCC MYA-4627 / FGSC 10392)</name>
    <name type="common">White button mushroom</name>
    <dbReference type="NCBI Taxonomy" id="597362"/>
    <lineage>
        <taxon>Eukaryota</taxon>
        <taxon>Fungi</taxon>
        <taxon>Dikarya</taxon>
        <taxon>Basidiomycota</taxon>
        <taxon>Agaricomycotina</taxon>
        <taxon>Agaricomycetes</taxon>
        <taxon>Agaricomycetidae</taxon>
        <taxon>Agaricales</taxon>
        <taxon>Agaricineae</taxon>
        <taxon>Agaricaceae</taxon>
        <taxon>Agaricus</taxon>
    </lineage>
</organism>
<sequence length="127" mass="15102">MARLTTLELHPTNHTNGWDEVWKYLRDRQIHLKVIAFNIVFMEMNFIDYLKSYSGAEELRLSNNEKLWVDDSIDRTALGIAFFEVVEEKHRDSILVLETSFHLKLDPWRSVKRSYAKFPNLEIMSPM</sequence>
<dbReference type="Proteomes" id="UP000008493">
    <property type="component" value="Unassembled WGS sequence"/>
</dbReference>
<dbReference type="AlphaFoldDB" id="K5Y2V9"/>
<protein>
    <submittedName>
        <fullName evidence="1">Uncharacterized protein</fullName>
    </submittedName>
</protein>
<dbReference type="OrthoDB" id="3541472at2759"/>
<evidence type="ECO:0000313" key="1">
    <source>
        <dbReference type="EMBL" id="EKM82230.1"/>
    </source>
</evidence>
<reference evidence="2" key="1">
    <citation type="journal article" date="2012" name="Proc. Natl. Acad. Sci. U.S.A.">
        <title>Genome sequence of the button mushroom Agaricus bisporus reveals mechanisms governing adaptation to a humic-rich ecological niche.</title>
        <authorList>
            <person name="Morin E."/>
            <person name="Kohler A."/>
            <person name="Baker A.R."/>
            <person name="Foulongne-Oriol M."/>
            <person name="Lombard V."/>
            <person name="Nagy L.G."/>
            <person name="Ohm R.A."/>
            <person name="Patyshakuliyeva A."/>
            <person name="Brun A."/>
            <person name="Aerts A.L."/>
            <person name="Bailey A.M."/>
            <person name="Billette C."/>
            <person name="Coutinho P.M."/>
            <person name="Deakin G."/>
            <person name="Doddapaneni H."/>
            <person name="Floudas D."/>
            <person name="Grimwood J."/>
            <person name="Hilden K."/>
            <person name="Kuees U."/>
            <person name="LaButti K.M."/>
            <person name="Lapidus A."/>
            <person name="Lindquist E.A."/>
            <person name="Lucas S.M."/>
            <person name="Murat C."/>
            <person name="Riley R.W."/>
            <person name="Salamov A.A."/>
            <person name="Schmutz J."/>
            <person name="Subramanian V."/>
            <person name="Woesten H.A.B."/>
            <person name="Xu J."/>
            <person name="Eastwood D.C."/>
            <person name="Foster G.D."/>
            <person name="Sonnenberg A.S."/>
            <person name="Cullen D."/>
            <person name="de Vries R.P."/>
            <person name="Lundell T."/>
            <person name="Hibbett D.S."/>
            <person name="Henrissat B."/>
            <person name="Burton K.S."/>
            <person name="Kerrigan R.W."/>
            <person name="Challen M.P."/>
            <person name="Grigoriev I.V."/>
            <person name="Martin F."/>
        </authorList>
    </citation>
    <scope>NUCLEOTIDE SEQUENCE [LARGE SCALE GENOMIC DNA]</scope>
    <source>
        <strain evidence="2">JB137-S8 / ATCC MYA-4627 / FGSC 10392</strain>
    </source>
</reference>
<keyword evidence="2" id="KW-1185">Reference proteome</keyword>
<dbReference type="OMA" id="NIVFMEM"/>
<proteinExistence type="predicted"/>
<dbReference type="InParanoid" id="K5Y2V9"/>
<dbReference type="HOGENOM" id="CLU_1969885_0_0_1"/>
<dbReference type="GeneID" id="18832972"/>
<accession>K5Y2V9</accession>
<name>K5Y2V9_AGABU</name>
<dbReference type="EMBL" id="JH971387">
    <property type="protein sequence ID" value="EKM82230.1"/>
    <property type="molecule type" value="Genomic_DNA"/>
</dbReference>
<gene>
    <name evidence="1" type="ORF">AGABI1DRAFT_98685</name>
</gene>